<dbReference type="GO" id="GO:0005524">
    <property type="term" value="F:ATP binding"/>
    <property type="evidence" value="ECO:0007669"/>
    <property type="project" value="UniProtKB-KW"/>
</dbReference>
<dbReference type="Pfam" id="PF00069">
    <property type="entry name" value="Pkinase"/>
    <property type="match status" value="1"/>
</dbReference>
<dbReference type="GO" id="GO:0005737">
    <property type="term" value="C:cytoplasm"/>
    <property type="evidence" value="ECO:0007669"/>
    <property type="project" value="TreeGrafter"/>
</dbReference>
<evidence type="ECO:0000259" key="9">
    <source>
        <dbReference type="PROSITE" id="PS50011"/>
    </source>
</evidence>
<dbReference type="GO" id="GO:0000226">
    <property type="term" value="P:microtubule cytoskeleton organization"/>
    <property type="evidence" value="ECO:0007669"/>
    <property type="project" value="TreeGrafter"/>
</dbReference>
<comment type="caution">
    <text evidence="11">The sequence shown here is derived from an EMBL/GenBank/DDBJ whole genome shotgun (WGS) entry which is preliminary data.</text>
</comment>
<protein>
    <recommendedName>
        <fullName evidence="1">non-specific serine/threonine protein kinase</fullName>
        <ecNumber evidence="1">2.7.11.1</ecNumber>
    </recommendedName>
</protein>
<keyword evidence="4" id="KW-0547">Nucleotide-binding</keyword>
<evidence type="ECO:0000256" key="5">
    <source>
        <dbReference type="ARBA" id="ARBA00022777"/>
    </source>
</evidence>
<dbReference type="AlphaFoldDB" id="A0A5N3ULE3"/>
<evidence type="ECO:0000313" key="10">
    <source>
        <dbReference type="EMBL" id="KAB0337470.1"/>
    </source>
</evidence>
<name>A0A5N3ULE3_MUNMU</name>
<keyword evidence="5" id="KW-0418">Kinase</keyword>
<dbReference type="EMBL" id="VCEA01009081">
    <property type="protein sequence ID" value="KAB0337471.1"/>
    <property type="molecule type" value="Genomic_DNA"/>
</dbReference>
<dbReference type="PANTHER" id="PTHR24346:SF56">
    <property type="entry name" value="SERINE_THREONINE-PROTEIN KINASE MARK2"/>
    <property type="match status" value="1"/>
</dbReference>
<dbReference type="PANTHER" id="PTHR24346">
    <property type="entry name" value="MAP/MICROTUBULE AFFINITY-REGULATING KINASE"/>
    <property type="match status" value="1"/>
</dbReference>
<gene>
    <name evidence="11" type="ORF">FD754_025171</name>
    <name evidence="10" type="ORF">FD754_025172</name>
</gene>
<dbReference type="InterPro" id="IPR011009">
    <property type="entry name" value="Kinase-like_dom_sf"/>
</dbReference>
<comment type="catalytic activity">
    <reaction evidence="7">
        <text>L-threonyl-[protein] + ATP = O-phospho-L-threonyl-[protein] + ADP + H(+)</text>
        <dbReference type="Rhea" id="RHEA:46608"/>
        <dbReference type="Rhea" id="RHEA-COMP:11060"/>
        <dbReference type="Rhea" id="RHEA-COMP:11605"/>
        <dbReference type="ChEBI" id="CHEBI:15378"/>
        <dbReference type="ChEBI" id="CHEBI:30013"/>
        <dbReference type="ChEBI" id="CHEBI:30616"/>
        <dbReference type="ChEBI" id="CHEBI:61977"/>
        <dbReference type="ChEBI" id="CHEBI:456216"/>
        <dbReference type="EC" id="2.7.11.1"/>
    </reaction>
</comment>
<evidence type="ECO:0000256" key="7">
    <source>
        <dbReference type="ARBA" id="ARBA00047899"/>
    </source>
</evidence>
<evidence type="ECO:0000256" key="1">
    <source>
        <dbReference type="ARBA" id="ARBA00012513"/>
    </source>
</evidence>
<reference evidence="11 12" key="1">
    <citation type="submission" date="2019-06" db="EMBL/GenBank/DDBJ databases">
        <title>Discovery of a novel chromosome fission-fusion reversal in muntjac.</title>
        <authorList>
            <person name="Mudd A.B."/>
            <person name="Bredeson J.V."/>
            <person name="Baum R."/>
            <person name="Hockemeyer D."/>
            <person name="Rokhsar D.S."/>
        </authorList>
    </citation>
    <scope>NUCLEOTIDE SEQUENCE [LARGE SCALE GENOMIC DNA]</scope>
    <source>
        <strain evidence="11">UTSW_UCB_Mm</strain>
        <tissue evidence="11">Fibroblast cell line</tissue>
    </source>
</reference>
<dbReference type="EC" id="2.7.11.1" evidence="1"/>
<keyword evidence="2" id="KW-0723">Serine/threonine-protein kinase</keyword>
<evidence type="ECO:0000256" key="2">
    <source>
        <dbReference type="ARBA" id="ARBA00022527"/>
    </source>
</evidence>
<evidence type="ECO:0000313" key="11">
    <source>
        <dbReference type="EMBL" id="KAB0337471.1"/>
    </source>
</evidence>
<evidence type="ECO:0000256" key="3">
    <source>
        <dbReference type="ARBA" id="ARBA00022679"/>
    </source>
</evidence>
<dbReference type="InterPro" id="IPR000719">
    <property type="entry name" value="Prot_kinase_dom"/>
</dbReference>
<feature type="domain" description="Protein kinase" evidence="9">
    <location>
        <begin position="1"/>
        <end position="84"/>
    </location>
</feature>
<dbReference type="Gene3D" id="1.10.510.10">
    <property type="entry name" value="Transferase(Phosphotransferase) domain 1"/>
    <property type="match status" value="1"/>
</dbReference>
<evidence type="ECO:0000256" key="6">
    <source>
        <dbReference type="ARBA" id="ARBA00022840"/>
    </source>
</evidence>
<dbReference type="GO" id="GO:0035556">
    <property type="term" value="P:intracellular signal transduction"/>
    <property type="evidence" value="ECO:0007669"/>
    <property type="project" value="TreeGrafter"/>
</dbReference>
<proteinExistence type="predicted"/>
<dbReference type="PROSITE" id="PS50011">
    <property type="entry name" value="PROTEIN_KINASE_DOM"/>
    <property type="match status" value="1"/>
</dbReference>
<keyword evidence="6" id="KW-0067">ATP-binding</keyword>
<feature type="non-terminal residue" evidence="11">
    <location>
        <position position="1"/>
    </location>
</feature>
<keyword evidence="12" id="KW-1185">Reference proteome</keyword>
<accession>A0A5N3ULE3</accession>
<sequence>NILLDANNNIKISDFGLSNQWHPGKKLDSFWGTLEFSAPELLLGLPYTGPEVDVWSLGVVLYTMVTGFLPFRGQDFWELRHDFR</sequence>
<evidence type="ECO:0000256" key="4">
    <source>
        <dbReference type="ARBA" id="ARBA00022741"/>
    </source>
</evidence>
<evidence type="ECO:0000256" key="8">
    <source>
        <dbReference type="ARBA" id="ARBA00048679"/>
    </source>
</evidence>
<evidence type="ECO:0000313" key="12">
    <source>
        <dbReference type="Proteomes" id="UP000326458"/>
    </source>
</evidence>
<dbReference type="GO" id="GO:0050321">
    <property type="term" value="F:tau-protein kinase activity"/>
    <property type="evidence" value="ECO:0007669"/>
    <property type="project" value="TreeGrafter"/>
</dbReference>
<dbReference type="SUPFAM" id="SSF56112">
    <property type="entry name" value="Protein kinase-like (PK-like)"/>
    <property type="match status" value="1"/>
</dbReference>
<keyword evidence="3" id="KW-0808">Transferase</keyword>
<comment type="catalytic activity">
    <reaction evidence="8">
        <text>L-seryl-[protein] + ATP = O-phospho-L-seryl-[protein] + ADP + H(+)</text>
        <dbReference type="Rhea" id="RHEA:17989"/>
        <dbReference type="Rhea" id="RHEA-COMP:9863"/>
        <dbReference type="Rhea" id="RHEA-COMP:11604"/>
        <dbReference type="ChEBI" id="CHEBI:15378"/>
        <dbReference type="ChEBI" id="CHEBI:29999"/>
        <dbReference type="ChEBI" id="CHEBI:30616"/>
        <dbReference type="ChEBI" id="CHEBI:83421"/>
        <dbReference type="ChEBI" id="CHEBI:456216"/>
        <dbReference type="EC" id="2.7.11.1"/>
    </reaction>
</comment>
<dbReference type="EMBL" id="VCEA01009082">
    <property type="protein sequence ID" value="KAB0337470.1"/>
    <property type="molecule type" value="Genomic_DNA"/>
</dbReference>
<dbReference type="Proteomes" id="UP000326458">
    <property type="component" value="Unassembled WGS sequence"/>
</dbReference>
<organism evidence="11 12">
    <name type="scientific">Muntiacus muntjak</name>
    <name type="common">Barking deer</name>
    <name type="synonym">Indian muntjac</name>
    <dbReference type="NCBI Taxonomy" id="9888"/>
    <lineage>
        <taxon>Eukaryota</taxon>
        <taxon>Metazoa</taxon>
        <taxon>Chordata</taxon>
        <taxon>Craniata</taxon>
        <taxon>Vertebrata</taxon>
        <taxon>Euteleostomi</taxon>
        <taxon>Mammalia</taxon>
        <taxon>Eutheria</taxon>
        <taxon>Laurasiatheria</taxon>
        <taxon>Artiodactyla</taxon>
        <taxon>Ruminantia</taxon>
        <taxon>Pecora</taxon>
        <taxon>Cervidae</taxon>
        <taxon>Muntiacinae</taxon>
        <taxon>Muntiacus</taxon>
    </lineage>
</organism>